<keyword evidence="5" id="KW-1185">Reference proteome</keyword>
<evidence type="ECO:0000256" key="3">
    <source>
        <dbReference type="RuleBase" id="RU362118"/>
    </source>
</evidence>
<dbReference type="GO" id="GO:0008483">
    <property type="term" value="F:transaminase activity"/>
    <property type="evidence" value="ECO:0007669"/>
    <property type="project" value="UniProtKB-KW"/>
</dbReference>
<comment type="cofactor">
    <cofactor evidence="1 3">
        <name>pyridoxal 5'-phosphate</name>
        <dbReference type="ChEBI" id="CHEBI:597326"/>
    </cofactor>
</comment>
<dbReference type="EMBL" id="JBHRSV010000025">
    <property type="protein sequence ID" value="MFC2926778.1"/>
    <property type="molecule type" value="Genomic_DNA"/>
</dbReference>
<accession>A0ABV6ZZI6</accession>
<keyword evidence="2 3" id="KW-0663">Pyridoxal phosphate</keyword>
<dbReference type="CDD" id="cd00614">
    <property type="entry name" value="CGS_like"/>
    <property type="match status" value="1"/>
</dbReference>
<evidence type="ECO:0000313" key="5">
    <source>
        <dbReference type="Proteomes" id="UP001595379"/>
    </source>
</evidence>
<dbReference type="PIRSF" id="PIRSF001434">
    <property type="entry name" value="CGS"/>
    <property type="match status" value="1"/>
</dbReference>
<dbReference type="RefSeq" id="WP_343165801.1">
    <property type="nucleotide sequence ID" value="NZ_JBHRSV010000025.1"/>
</dbReference>
<dbReference type="Gene3D" id="3.40.640.10">
    <property type="entry name" value="Type I PLP-dependent aspartate aminotransferase-like (Major domain)"/>
    <property type="match status" value="1"/>
</dbReference>
<evidence type="ECO:0000256" key="1">
    <source>
        <dbReference type="ARBA" id="ARBA00001933"/>
    </source>
</evidence>
<dbReference type="InterPro" id="IPR054542">
    <property type="entry name" value="Cys_met_metab_PP"/>
</dbReference>
<reference evidence="5" key="1">
    <citation type="journal article" date="2019" name="Int. J. Syst. Evol. Microbiol.">
        <title>The Global Catalogue of Microorganisms (GCM) 10K type strain sequencing project: providing services to taxonomists for standard genome sequencing and annotation.</title>
        <authorList>
            <consortium name="The Broad Institute Genomics Platform"/>
            <consortium name="The Broad Institute Genome Sequencing Center for Infectious Disease"/>
            <person name="Wu L."/>
            <person name="Ma J."/>
        </authorList>
    </citation>
    <scope>NUCLEOTIDE SEQUENCE [LARGE SCALE GENOMIC DNA]</scope>
    <source>
        <strain evidence="5">KCTC 52487</strain>
    </source>
</reference>
<dbReference type="InterPro" id="IPR000277">
    <property type="entry name" value="Cys/Met-Metab_PyrdxlP-dep_enz"/>
</dbReference>
<organism evidence="4 5">
    <name type="scientific">Hyphobacterium vulgare</name>
    <dbReference type="NCBI Taxonomy" id="1736751"/>
    <lineage>
        <taxon>Bacteria</taxon>
        <taxon>Pseudomonadati</taxon>
        <taxon>Pseudomonadota</taxon>
        <taxon>Alphaproteobacteria</taxon>
        <taxon>Maricaulales</taxon>
        <taxon>Maricaulaceae</taxon>
        <taxon>Hyphobacterium</taxon>
    </lineage>
</organism>
<dbReference type="InterPro" id="IPR015424">
    <property type="entry name" value="PyrdxlP-dep_Trfase"/>
</dbReference>
<dbReference type="Gene3D" id="3.90.1150.10">
    <property type="entry name" value="Aspartate Aminotransferase, domain 1"/>
    <property type="match status" value="1"/>
</dbReference>
<evidence type="ECO:0000313" key="4">
    <source>
        <dbReference type="EMBL" id="MFC2926778.1"/>
    </source>
</evidence>
<dbReference type="PROSITE" id="PS00868">
    <property type="entry name" value="CYS_MET_METAB_PP"/>
    <property type="match status" value="1"/>
</dbReference>
<protein>
    <submittedName>
        <fullName evidence="4">Aminotransferase class I/II-fold pyridoxal phosphate-dependent enzyme</fullName>
    </submittedName>
</protein>
<dbReference type="InterPro" id="IPR015421">
    <property type="entry name" value="PyrdxlP-dep_Trfase_major"/>
</dbReference>
<name>A0ABV6ZZI6_9PROT</name>
<dbReference type="Pfam" id="PF01053">
    <property type="entry name" value="Cys_Met_Meta_PP"/>
    <property type="match status" value="1"/>
</dbReference>
<keyword evidence="4" id="KW-0808">Transferase</keyword>
<dbReference type="PANTHER" id="PTHR11808:SF80">
    <property type="entry name" value="CYSTATHIONINE GAMMA-LYASE"/>
    <property type="match status" value="1"/>
</dbReference>
<keyword evidence="4" id="KW-0032">Aminotransferase</keyword>
<comment type="caution">
    <text evidence="4">The sequence shown here is derived from an EMBL/GenBank/DDBJ whole genome shotgun (WGS) entry which is preliminary data.</text>
</comment>
<dbReference type="PANTHER" id="PTHR11808">
    <property type="entry name" value="TRANS-SULFURATION ENZYME FAMILY MEMBER"/>
    <property type="match status" value="1"/>
</dbReference>
<dbReference type="InterPro" id="IPR015422">
    <property type="entry name" value="PyrdxlP-dep_Trfase_small"/>
</dbReference>
<dbReference type="Proteomes" id="UP001595379">
    <property type="component" value="Unassembled WGS sequence"/>
</dbReference>
<sequence>MDGSNLKLQHGRATRAIHAGYEPADADGAISPPVHFSSSFSFASAADARDAFTGDRPAHIYTRISNPTLDLLERRMASLEDAEAALAFASGMGAITSTLWSLVQPGDEIVTDLTLYGSTFAFLHHGLARFGVTISPTDLSVQKGLDVIAARRPRLVYFESPANPNMRLVDITAVSAAAREAGALSVVDSTYATPCLTRPITLGADVVLHSATKYLCGHGDALGGIAAGRRELIDTIRMTGLKDMTGAAMAPFNAMMILRGLKTLDLRMERHSANAEIVARWLSHHPVVAAVAFPGLGDFPQRALAERQMDRPGGMIAFELTGGLDAGSALMDRLMLIRRAVSLGDTDSLIQHPASMTHSTYTPEERARFGIGEGLIRLSVGLEDPADIIADLEQAMPAI</sequence>
<comment type="similarity">
    <text evidence="3">Belongs to the trans-sulfuration enzymes family.</text>
</comment>
<proteinExistence type="inferred from homology"/>
<gene>
    <name evidence="4" type="ORF">ACFOOR_11735</name>
</gene>
<evidence type="ECO:0000256" key="2">
    <source>
        <dbReference type="ARBA" id="ARBA00022898"/>
    </source>
</evidence>
<dbReference type="SUPFAM" id="SSF53383">
    <property type="entry name" value="PLP-dependent transferases"/>
    <property type="match status" value="1"/>
</dbReference>